<dbReference type="Proteomes" id="UP000011083">
    <property type="component" value="Unassembled WGS sequence"/>
</dbReference>
<dbReference type="InterPro" id="IPR002575">
    <property type="entry name" value="Aminoglycoside_PTrfase"/>
</dbReference>
<dbReference type="AlphaFoldDB" id="L8GXM3"/>
<dbReference type="EMBL" id="KB007974">
    <property type="protein sequence ID" value="ELR17318.1"/>
    <property type="molecule type" value="Genomic_DNA"/>
</dbReference>
<dbReference type="PANTHER" id="PTHR21064:SF6">
    <property type="entry name" value="AMINOGLYCOSIDE PHOSPHOTRANSFERASE DOMAIN-CONTAINING PROTEIN"/>
    <property type="match status" value="1"/>
</dbReference>
<proteinExistence type="inferred from homology"/>
<dbReference type="SUPFAM" id="SSF55729">
    <property type="entry name" value="Acyl-CoA N-acyltransferases (Nat)"/>
    <property type="match status" value="1"/>
</dbReference>
<evidence type="ECO:0000256" key="2">
    <source>
        <dbReference type="SAM" id="MobiDB-lite"/>
    </source>
</evidence>
<dbReference type="Pfam" id="PF01636">
    <property type="entry name" value="APH"/>
    <property type="match status" value="1"/>
</dbReference>
<dbReference type="OrthoDB" id="14374at2759"/>
<protein>
    <submittedName>
        <fullName evidence="4">Phosphotransferase enzyme domain containing protein</fullName>
    </submittedName>
</protein>
<feature type="region of interest" description="Disordered" evidence="2">
    <location>
        <begin position="86"/>
        <end position="109"/>
    </location>
</feature>
<name>L8GXM3_ACACF</name>
<dbReference type="RefSeq" id="XP_004339331.1">
    <property type="nucleotide sequence ID" value="XM_004339283.1"/>
</dbReference>
<feature type="region of interest" description="Disordered" evidence="2">
    <location>
        <begin position="498"/>
        <end position="517"/>
    </location>
</feature>
<evidence type="ECO:0000313" key="4">
    <source>
        <dbReference type="EMBL" id="ELR17318.1"/>
    </source>
</evidence>
<evidence type="ECO:0000259" key="3">
    <source>
        <dbReference type="Pfam" id="PF01636"/>
    </source>
</evidence>
<dbReference type="GO" id="GO:0019202">
    <property type="term" value="F:amino acid kinase activity"/>
    <property type="evidence" value="ECO:0007669"/>
    <property type="project" value="TreeGrafter"/>
</dbReference>
<dbReference type="InterPro" id="IPR050249">
    <property type="entry name" value="Pseudomonas-type_ThrB"/>
</dbReference>
<accession>L8GXM3</accession>
<dbReference type="InterPro" id="IPR011009">
    <property type="entry name" value="Kinase-like_dom_sf"/>
</dbReference>
<organism evidence="4 5">
    <name type="scientific">Acanthamoeba castellanii (strain ATCC 30010 / Neff)</name>
    <dbReference type="NCBI Taxonomy" id="1257118"/>
    <lineage>
        <taxon>Eukaryota</taxon>
        <taxon>Amoebozoa</taxon>
        <taxon>Discosea</taxon>
        <taxon>Longamoebia</taxon>
        <taxon>Centramoebida</taxon>
        <taxon>Acanthamoebidae</taxon>
        <taxon>Acanthamoeba</taxon>
    </lineage>
</organism>
<dbReference type="InterPro" id="IPR016181">
    <property type="entry name" value="Acyl_CoA_acyltransferase"/>
</dbReference>
<dbReference type="VEuPathDB" id="AmoebaDB:ACA1_060450"/>
<dbReference type="Gene3D" id="3.40.630.30">
    <property type="match status" value="1"/>
</dbReference>
<dbReference type="KEGG" id="acan:ACA1_060450"/>
<feature type="region of interest" description="Disordered" evidence="2">
    <location>
        <begin position="669"/>
        <end position="704"/>
    </location>
</feature>
<feature type="domain" description="Aminoglycoside phosphotransferase" evidence="3">
    <location>
        <begin position="39"/>
        <end position="322"/>
    </location>
</feature>
<dbReference type="Gene3D" id="3.90.1200.10">
    <property type="match status" value="1"/>
</dbReference>
<keyword evidence="5" id="KW-1185">Reference proteome</keyword>
<feature type="compositionally biased region" description="Basic residues" evidence="2">
    <location>
        <begin position="672"/>
        <end position="688"/>
    </location>
</feature>
<comment type="similarity">
    <text evidence="1">Belongs to the pseudomonas-type ThrB family.</text>
</comment>
<sequence length="761" mass="83976">MLAARSSTDGGQVLGDLLRAAYFGDNAEEAVVVAEVGSGGGTNNLTRLVSVGARRYVARVYGGHTSKEVMLFEHEVLGLLQRAVATSPRHEDDDGDTSGSSGSACKEQQRRQLSFRVPCLVPTRGGSDVGCTHIDVDVLRAGGCGGSRVPRYAALFEFIEGAHPSFADLLQMRDVGRSIGELVTLLQDLRPQRPPIFPRYDDLYHCHLSLQGDREKVVRFIRQLPQREEAAQVMTLLEHLEADLPAYAALPQQLVHGDITLGNVLCVGSKVTAILDFEFVTRDARMIDMAVMLARLIGLSADVRRAAAAEEDDQHWERIEAFVGGYGSVAHLTPEEIALLPLCLRLRRMITFLHRMAQHWDGQASLDDGSTVWAYAAVPGHGAVDRPPRPPPLPSLRRQMEVRAVVETEGDAAAAAAAAAVVVVVDLRERRFYDRKLMARFYDELMLPAFGQFEDELESFDSWVEQLEDPRHDDVGPNVALHVLLVLRLPADTALVVHHDRQQQQQQQHGPPSTPAAAWREVASAAVEGPWWGDDVGAVEIVGGTACEYFPASNCGLLTYTATHPGWQRQGIAALMTRHVLTALRGDALAAGKKSGCEAVFLETNNPDHVSSEADVMDPLLRHRVLQRLGWWILDFAYVQPALSEQQQNCRTLKMAVHSSFLRTADVDDHQHHHHQHHHQHHQHHQHHHDNGDDGSEQAASKRKGRVESRVVLGFLREFFACLKGEAALTSDPDFLAMHANLSARPFVPTTLPLPAPPHRC</sequence>
<dbReference type="STRING" id="1257118.L8GXM3"/>
<dbReference type="GeneID" id="14917893"/>
<keyword evidence="4" id="KW-0808">Transferase</keyword>
<dbReference type="PANTHER" id="PTHR21064">
    <property type="entry name" value="AMINOGLYCOSIDE PHOSPHOTRANSFERASE DOMAIN-CONTAINING PROTEIN-RELATED"/>
    <property type="match status" value="1"/>
</dbReference>
<gene>
    <name evidence="4" type="ORF">ACA1_060450</name>
</gene>
<evidence type="ECO:0000256" key="1">
    <source>
        <dbReference type="ARBA" id="ARBA00038240"/>
    </source>
</evidence>
<evidence type="ECO:0000313" key="5">
    <source>
        <dbReference type="Proteomes" id="UP000011083"/>
    </source>
</evidence>
<dbReference type="SUPFAM" id="SSF56112">
    <property type="entry name" value="Protein kinase-like (PK-like)"/>
    <property type="match status" value="1"/>
</dbReference>
<reference evidence="4 5" key="1">
    <citation type="journal article" date="2013" name="Genome Biol.">
        <title>Genome of Acanthamoeba castellanii highlights extensive lateral gene transfer and early evolution of tyrosine kinase signaling.</title>
        <authorList>
            <person name="Clarke M."/>
            <person name="Lohan A.J."/>
            <person name="Liu B."/>
            <person name="Lagkouvardos I."/>
            <person name="Roy S."/>
            <person name="Zafar N."/>
            <person name="Bertelli C."/>
            <person name="Schilde C."/>
            <person name="Kianianmomeni A."/>
            <person name="Burglin T.R."/>
            <person name="Frech C."/>
            <person name="Turcotte B."/>
            <person name="Kopec K.O."/>
            <person name="Synnott J.M."/>
            <person name="Choo C."/>
            <person name="Paponov I."/>
            <person name="Finkler A."/>
            <person name="Soon Heng Tan C."/>
            <person name="Hutchins A.P."/>
            <person name="Weinmeier T."/>
            <person name="Rattei T."/>
            <person name="Chu J.S."/>
            <person name="Gimenez G."/>
            <person name="Irimia M."/>
            <person name="Rigden D.J."/>
            <person name="Fitzpatrick D.A."/>
            <person name="Lorenzo-Morales J."/>
            <person name="Bateman A."/>
            <person name="Chiu C.H."/>
            <person name="Tang P."/>
            <person name="Hegemann P."/>
            <person name="Fromm H."/>
            <person name="Raoult D."/>
            <person name="Greub G."/>
            <person name="Miranda-Saavedra D."/>
            <person name="Chen N."/>
            <person name="Nash P."/>
            <person name="Ginger M.L."/>
            <person name="Horn M."/>
            <person name="Schaap P."/>
            <person name="Caler L."/>
            <person name="Loftus B."/>
        </authorList>
    </citation>
    <scope>NUCLEOTIDE SEQUENCE [LARGE SCALE GENOMIC DNA]</scope>
    <source>
        <strain evidence="4 5">Neff</strain>
    </source>
</reference>